<comment type="subcellular location">
    <subcellularLocation>
        <location evidence="1">Cell envelope</location>
    </subcellularLocation>
</comment>
<evidence type="ECO:0000256" key="3">
    <source>
        <dbReference type="ARBA" id="ARBA00022448"/>
    </source>
</evidence>
<dbReference type="Pfam" id="PF01497">
    <property type="entry name" value="Peripla_BP_2"/>
    <property type="match status" value="1"/>
</dbReference>
<keyword evidence="6" id="KW-0472">Membrane</keyword>
<keyword evidence="4" id="KW-0410">Iron transport</keyword>
<evidence type="ECO:0000256" key="4">
    <source>
        <dbReference type="ARBA" id="ARBA00022496"/>
    </source>
</evidence>
<comment type="similarity">
    <text evidence="2">Belongs to the bacterial solute-binding protein 8 family.</text>
</comment>
<reference evidence="8 9" key="1">
    <citation type="submission" date="2017-09" db="EMBL/GenBank/DDBJ databases">
        <title>Comparative genomics of rhizobia isolated from Phaseolus vulgaris in China.</title>
        <authorList>
            <person name="Tong W."/>
        </authorList>
    </citation>
    <scope>NUCLEOTIDE SEQUENCE [LARGE SCALE GENOMIC DNA]</scope>
    <source>
        <strain evidence="8 9">L101</strain>
    </source>
</reference>
<evidence type="ECO:0000313" key="9">
    <source>
        <dbReference type="Proteomes" id="UP000218807"/>
    </source>
</evidence>
<evidence type="ECO:0000256" key="5">
    <source>
        <dbReference type="ARBA" id="ARBA00022729"/>
    </source>
</evidence>
<accession>A0A2A5KP01</accession>
<dbReference type="GO" id="GO:0030288">
    <property type="term" value="C:outer membrane-bounded periplasmic space"/>
    <property type="evidence" value="ECO:0007669"/>
    <property type="project" value="TreeGrafter"/>
</dbReference>
<evidence type="ECO:0000256" key="6">
    <source>
        <dbReference type="SAM" id="Phobius"/>
    </source>
</evidence>
<dbReference type="Gene3D" id="3.40.50.1980">
    <property type="entry name" value="Nitrogenase molybdenum iron protein domain"/>
    <property type="match status" value="2"/>
</dbReference>
<evidence type="ECO:0000256" key="1">
    <source>
        <dbReference type="ARBA" id="ARBA00004196"/>
    </source>
</evidence>
<dbReference type="PANTHER" id="PTHR30532:SF21">
    <property type="entry name" value="SIDEROPHORE-BINDING LIPOPROTEIN YFIY-RELATED"/>
    <property type="match status" value="1"/>
</dbReference>
<dbReference type="InterPro" id="IPR002491">
    <property type="entry name" value="ABC_transptr_periplasmic_BD"/>
</dbReference>
<keyword evidence="3" id="KW-0813">Transport</keyword>
<comment type="caution">
    <text evidence="8">The sequence shown here is derived from an EMBL/GenBank/DDBJ whole genome shotgun (WGS) entry which is preliminary data.</text>
</comment>
<feature type="domain" description="Fe/B12 periplasmic-binding" evidence="7">
    <location>
        <begin position="99"/>
        <end position="360"/>
    </location>
</feature>
<keyword evidence="4" id="KW-0408">Iron</keyword>
<dbReference type="Proteomes" id="UP000218807">
    <property type="component" value="Unassembled WGS sequence"/>
</dbReference>
<gene>
    <name evidence="8" type="ORF">CPT34_23325</name>
</gene>
<dbReference type="EMBL" id="NXDM01000025">
    <property type="protein sequence ID" value="PCK78707.1"/>
    <property type="molecule type" value="Genomic_DNA"/>
</dbReference>
<name>A0A2A5KP01_9HYPH</name>
<dbReference type="PANTHER" id="PTHR30532">
    <property type="entry name" value="IRON III DICITRATE-BINDING PERIPLASMIC PROTEIN"/>
    <property type="match status" value="1"/>
</dbReference>
<evidence type="ECO:0000256" key="2">
    <source>
        <dbReference type="ARBA" id="ARBA00008814"/>
    </source>
</evidence>
<organism evidence="8 9">
    <name type="scientific">Rhizobium sophoriradicis</name>
    <dbReference type="NCBI Taxonomy" id="1535245"/>
    <lineage>
        <taxon>Bacteria</taxon>
        <taxon>Pseudomonadati</taxon>
        <taxon>Pseudomonadota</taxon>
        <taxon>Alphaproteobacteria</taxon>
        <taxon>Hyphomicrobiales</taxon>
        <taxon>Rhizobiaceae</taxon>
        <taxon>Rhizobium/Agrobacterium group</taxon>
        <taxon>Rhizobium</taxon>
    </lineage>
</organism>
<dbReference type="AlphaFoldDB" id="A0A2A5KP01"/>
<keyword evidence="6" id="KW-1133">Transmembrane helix</keyword>
<dbReference type="SUPFAM" id="SSF53807">
    <property type="entry name" value="Helical backbone' metal receptor"/>
    <property type="match status" value="1"/>
</dbReference>
<keyword evidence="6" id="KW-0812">Transmembrane</keyword>
<keyword evidence="4" id="KW-0406">Ion transport</keyword>
<dbReference type="PROSITE" id="PS50983">
    <property type="entry name" value="FE_B12_PBP"/>
    <property type="match status" value="1"/>
</dbReference>
<evidence type="ECO:0000259" key="7">
    <source>
        <dbReference type="PROSITE" id="PS50983"/>
    </source>
</evidence>
<evidence type="ECO:0000313" key="8">
    <source>
        <dbReference type="EMBL" id="PCK78707.1"/>
    </source>
</evidence>
<dbReference type="CDD" id="cd01146">
    <property type="entry name" value="FhuD"/>
    <property type="match status" value="1"/>
</dbReference>
<sequence length="362" mass="39003">MRIAGKAIASNVIGREDVERGIERTSFSLTLSGQCISSYDPTDWSKNHSIVKFEACVRTKSILLAAFAAILSLIAVTAVGAREVTHAMGVTDVPDAPKRIVVLTNEGTEALLAMGIKPVGAVRSWLGKPWYDHIAPQMEGVTVVGDESAVNLELIASLEPDLILGTKFRQEKIYSQLSAIAPTVLSERIRSDWKGNMKLYAAAVGKLPGAEAAFTAYDDRVAAISKALGDKKAEKISLVRFMPGRTRILLKDTFAGNVLSQIGFARPANQDRMEFADEVTKERTPEFEGDRLFYLVYDTGDGKTAAAAADWTSDPLWNNLAVVKAGKVGAVSDAVWNTAGGIVAANLMLDDIEKLYGLPASR</sequence>
<feature type="transmembrane region" description="Helical" evidence="6">
    <location>
        <begin position="62"/>
        <end position="81"/>
    </location>
</feature>
<dbReference type="GO" id="GO:1901678">
    <property type="term" value="P:iron coordination entity transport"/>
    <property type="evidence" value="ECO:0007669"/>
    <property type="project" value="UniProtKB-ARBA"/>
</dbReference>
<keyword evidence="5" id="KW-0732">Signal</keyword>
<proteinExistence type="inferred from homology"/>
<dbReference type="InterPro" id="IPR051313">
    <property type="entry name" value="Bact_iron-sidero_bind"/>
</dbReference>
<keyword evidence="9" id="KW-1185">Reference proteome</keyword>
<protein>
    <submittedName>
        <fullName evidence="8">Iron siderophore-binding protein</fullName>
    </submittedName>
</protein>